<keyword evidence="4" id="KW-1003">Cell membrane</keyword>
<feature type="transmembrane region" description="Helical" evidence="9">
    <location>
        <begin position="200"/>
        <end position="220"/>
    </location>
</feature>
<feature type="transmembrane region" description="Helical" evidence="9">
    <location>
        <begin position="297"/>
        <end position="316"/>
    </location>
</feature>
<comment type="similarity">
    <text evidence="3">Belongs to the CobD/CbiB family.</text>
</comment>
<keyword evidence="11" id="KW-1185">Reference proteome</keyword>
<evidence type="ECO:0000256" key="6">
    <source>
        <dbReference type="ARBA" id="ARBA00022692"/>
    </source>
</evidence>
<evidence type="ECO:0000256" key="9">
    <source>
        <dbReference type="SAM" id="Phobius"/>
    </source>
</evidence>
<evidence type="ECO:0000256" key="5">
    <source>
        <dbReference type="ARBA" id="ARBA00022573"/>
    </source>
</evidence>
<dbReference type="PANTHER" id="PTHR34308:SF1">
    <property type="entry name" value="COBALAMIN BIOSYNTHESIS PROTEIN CBIB"/>
    <property type="match status" value="1"/>
</dbReference>
<evidence type="ECO:0000256" key="7">
    <source>
        <dbReference type="ARBA" id="ARBA00022989"/>
    </source>
</evidence>
<name>A0A5P9CHH8_9VIBR</name>
<dbReference type="InterPro" id="IPR004485">
    <property type="entry name" value="Cobalamin_biosynth_CobD/CbiB"/>
</dbReference>
<keyword evidence="6 9" id="KW-0812">Transmembrane</keyword>
<organism evidence="10 11">
    <name type="scientific">Vibrio aquimaris</name>
    <dbReference type="NCBI Taxonomy" id="2587862"/>
    <lineage>
        <taxon>Bacteria</taxon>
        <taxon>Pseudomonadati</taxon>
        <taxon>Pseudomonadota</taxon>
        <taxon>Gammaproteobacteria</taxon>
        <taxon>Vibrionales</taxon>
        <taxon>Vibrionaceae</taxon>
        <taxon>Vibrio</taxon>
    </lineage>
</organism>
<dbReference type="GO" id="GO:0009236">
    <property type="term" value="P:cobalamin biosynthetic process"/>
    <property type="evidence" value="ECO:0007669"/>
    <property type="project" value="UniProtKB-UniPathway"/>
</dbReference>
<evidence type="ECO:0000313" key="11">
    <source>
        <dbReference type="Proteomes" id="UP000326936"/>
    </source>
</evidence>
<dbReference type="GO" id="GO:0005886">
    <property type="term" value="C:plasma membrane"/>
    <property type="evidence" value="ECO:0007669"/>
    <property type="project" value="UniProtKB-SubCell"/>
</dbReference>
<dbReference type="PANTHER" id="PTHR34308">
    <property type="entry name" value="COBALAMIN BIOSYNTHESIS PROTEIN CBIB"/>
    <property type="match status" value="1"/>
</dbReference>
<comment type="subcellular location">
    <subcellularLocation>
        <location evidence="1">Cell membrane</location>
        <topology evidence="1">Multi-pass membrane protein</topology>
    </subcellularLocation>
</comment>
<evidence type="ECO:0000256" key="2">
    <source>
        <dbReference type="ARBA" id="ARBA00004953"/>
    </source>
</evidence>
<keyword evidence="8 9" id="KW-0472">Membrane</keyword>
<accession>A0A5P9CHH8</accession>
<gene>
    <name evidence="10" type="ORF">FIV01_02540</name>
</gene>
<dbReference type="KEGG" id="vaq:FIV01_02540"/>
<dbReference type="Pfam" id="PF03186">
    <property type="entry name" value="CobD_Cbib"/>
    <property type="match status" value="1"/>
</dbReference>
<comment type="pathway">
    <text evidence="2">Cofactor biosynthesis; adenosylcobalamin biosynthesis.</text>
</comment>
<sequence length="319" mass="35461">MNVETLFNQLYSNGALLVLWGALLFHLILPFPREAHPAILWHKFAEQLADKVNTNSSYSQSMLSGTLAMLLMTLPMLALLIALKPLVWQAQLFDLALLLLAIDWRNTDKFTNQFVQALAREDKEHAKMLLTPIVNRSTRSLSLMGLGKAGAETLIMSYGRNVVAVLFWYALAGGIGAFLYRMTVELARAWSPSRKRFSPFGLPVIRLVAILDYVPLRFFALMIAIGGRTREVFALLKSQANTWPLPGPAWLLVSVGAKQQLSLGGPAMYDGSKAIRSKLGGRIAPSAIHIAQVQRLLAWRMFAWIVLQSVIMVAIYQGI</sequence>
<feature type="transmembrane region" description="Helical" evidence="9">
    <location>
        <begin position="61"/>
        <end position="83"/>
    </location>
</feature>
<keyword evidence="5" id="KW-0169">Cobalamin biosynthesis</keyword>
<evidence type="ECO:0000313" key="10">
    <source>
        <dbReference type="EMBL" id="QFT25323.1"/>
    </source>
</evidence>
<dbReference type="NCBIfam" id="NF006476">
    <property type="entry name" value="PRK08878.1"/>
    <property type="match status" value="1"/>
</dbReference>
<keyword evidence="7 9" id="KW-1133">Transmembrane helix</keyword>
<feature type="transmembrane region" description="Helical" evidence="9">
    <location>
        <begin position="162"/>
        <end position="180"/>
    </location>
</feature>
<dbReference type="UniPathway" id="UPA00148"/>
<proteinExistence type="inferred from homology"/>
<protein>
    <submittedName>
        <fullName evidence="10">Adenosylcobinamide-phosphate synthase</fullName>
    </submittedName>
</protein>
<evidence type="ECO:0000256" key="3">
    <source>
        <dbReference type="ARBA" id="ARBA00006263"/>
    </source>
</evidence>
<evidence type="ECO:0000256" key="8">
    <source>
        <dbReference type="ARBA" id="ARBA00023136"/>
    </source>
</evidence>
<dbReference type="Proteomes" id="UP000326936">
    <property type="component" value="Chromosome"/>
</dbReference>
<dbReference type="EMBL" id="CP045350">
    <property type="protein sequence ID" value="QFT25323.1"/>
    <property type="molecule type" value="Genomic_DNA"/>
</dbReference>
<reference evidence="10 11" key="1">
    <citation type="submission" date="2019-10" db="EMBL/GenBank/DDBJ databases">
        <title>Complete genome sequence of Vibrio sp. strain THAF100, isolated from non-filtered water from the water column of tank 6 of a marine aquarium containing stony-coral fragments. Water maintained at 26 degree C.</title>
        <authorList>
            <person name="Ruckert C."/>
            <person name="Franco A."/>
            <person name="Kalinowski J."/>
            <person name="Glaeser S."/>
        </authorList>
    </citation>
    <scope>NUCLEOTIDE SEQUENCE [LARGE SCALE GENOMIC DNA]</scope>
    <source>
        <strain evidence="10 11">THAF100</strain>
    </source>
</reference>
<evidence type="ECO:0000256" key="1">
    <source>
        <dbReference type="ARBA" id="ARBA00004651"/>
    </source>
</evidence>
<dbReference type="AlphaFoldDB" id="A0A5P9CHH8"/>
<dbReference type="GO" id="GO:0048472">
    <property type="term" value="F:threonine-phosphate decarboxylase activity"/>
    <property type="evidence" value="ECO:0007669"/>
    <property type="project" value="InterPro"/>
</dbReference>
<evidence type="ECO:0000256" key="4">
    <source>
        <dbReference type="ARBA" id="ARBA00022475"/>
    </source>
</evidence>